<dbReference type="GO" id="GO:0016987">
    <property type="term" value="F:sigma factor activity"/>
    <property type="evidence" value="ECO:0007669"/>
    <property type="project" value="UniProtKB-KW"/>
</dbReference>
<evidence type="ECO:0000256" key="2">
    <source>
        <dbReference type="ARBA" id="ARBA00022478"/>
    </source>
</evidence>
<dbReference type="PRINTS" id="PR00045">
    <property type="entry name" value="SIGMA54FCT"/>
</dbReference>
<evidence type="ECO:0000256" key="6">
    <source>
        <dbReference type="ARBA" id="ARBA00023082"/>
    </source>
</evidence>
<dbReference type="PATRIC" id="fig|1411148.3.peg.1167"/>
<dbReference type="Proteomes" id="UP000018837">
    <property type="component" value="Unassembled WGS sequence"/>
</dbReference>
<dbReference type="AlphaFoldDB" id="W2C3W4"/>
<dbReference type="InterPro" id="IPR007046">
    <property type="entry name" value="RNA_pol_sigma_54_core-bd"/>
</dbReference>
<name>W2C3W4_9BACT</name>
<dbReference type="Pfam" id="PF04552">
    <property type="entry name" value="Sigma54_DBD"/>
    <property type="match status" value="1"/>
</dbReference>
<evidence type="ECO:0000256" key="7">
    <source>
        <dbReference type="ARBA" id="ARBA00023125"/>
    </source>
</evidence>
<proteinExistence type="inferred from homology"/>
<feature type="compositionally biased region" description="Acidic residues" evidence="9">
    <location>
        <begin position="54"/>
        <end position="69"/>
    </location>
</feature>
<accession>W2C3W4</accession>
<keyword evidence="4" id="KW-0548">Nucleotidyltransferase</keyword>
<gene>
    <name evidence="12" type="ORF">N425_07575</name>
</gene>
<dbReference type="GO" id="GO:0000428">
    <property type="term" value="C:DNA-directed RNA polymerase complex"/>
    <property type="evidence" value="ECO:0007669"/>
    <property type="project" value="UniProtKB-KW"/>
</dbReference>
<sequence>MQKQQLQQSLQQRLSPQQIQVVRMLELPALEMEERIKQELEENPALEEGRDPTESDDEPATDPDDEMTAEDSSLADLGDYLTDDDIPEYQLRAMSNAEERREEIPFAVGPSMHDHLEEQLSLRSLTEREREIGRYIIGNIDDDGYLRRELSAVADDLMFKAGIEANEADVEAVLRIIQDFEPAGVGARDLRECLLLQLKKKRPTPDTALALRILNEHFDAFTRKHYEKIRRALDLDEATLKAVLREITRLNPKPGNGWNEASDTAMNRITPDFIVDCHNGQLSLSMNQRDAPELHVNREYADMFRDYLGNKSNRSSEMRNAVQFVKQKLDAARWFIDAVRQRRETLQRTMEAILVLQADFFLTGDETKLRPMILKDVAEHAGYDISTVSRVSNSKYVQTNFGIYPLKFFFSEGVLNDQGEEISTREIKKIMRETIDAEDKRNPVTDETLCALLRAKGYTPARRTVAKYREQLGIPVARLRKEL</sequence>
<dbReference type="PANTHER" id="PTHR32248:SF4">
    <property type="entry name" value="RNA POLYMERASE SIGMA-54 FACTOR"/>
    <property type="match status" value="1"/>
</dbReference>
<dbReference type="Pfam" id="PF00309">
    <property type="entry name" value="Sigma54_AID"/>
    <property type="match status" value="1"/>
</dbReference>
<dbReference type="PANTHER" id="PTHR32248">
    <property type="entry name" value="RNA POLYMERASE SIGMA-54 FACTOR"/>
    <property type="match status" value="1"/>
</dbReference>
<feature type="region of interest" description="Disordered" evidence="9">
    <location>
        <begin position="33"/>
        <end position="81"/>
    </location>
</feature>
<dbReference type="GO" id="GO:0003677">
    <property type="term" value="F:DNA binding"/>
    <property type="evidence" value="ECO:0007669"/>
    <property type="project" value="UniProtKB-KW"/>
</dbReference>
<dbReference type="Pfam" id="PF04963">
    <property type="entry name" value="Sigma54_CBD"/>
    <property type="match status" value="1"/>
</dbReference>
<dbReference type="PIRSF" id="PIRSF000774">
    <property type="entry name" value="RpoN"/>
    <property type="match status" value="1"/>
</dbReference>
<dbReference type="InterPro" id="IPR007634">
    <property type="entry name" value="RNA_pol_sigma_54_DNA-bd"/>
</dbReference>
<dbReference type="InterPro" id="IPR038709">
    <property type="entry name" value="RpoN_core-bd_sf"/>
</dbReference>
<keyword evidence="3" id="KW-0808">Transferase</keyword>
<evidence type="ECO:0000259" key="11">
    <source>
        <dbReference type="Pfam" id="PF04963"/>
    </source>
</evidence>
<dbReference type="Gene3D" id="1.10.10.1330">
    <property type="entry name" value="RNA polymerase sigma-54 factor, core-binding domain"/>
    <property type="match status" value="1"/>
</dbReference>
<keyword evidence="2" id="KW-0240">DNA-directed RNA polymerase</keyword>
<evidence type="ECO:0000259" key="10">
    <source>
        <dbReference type="Pfam" id="PF04552"/>
    </source>
</evidence>
<evidence type="ECO:0000256" key="3">
    <source>
        <dbReference type="ARBA" id="ARBA00022679"/>
    </source>
</evidence>
<dbReference type="GO" id="GO:0001216">
    <property type="term" value="F:DNA-binding transcription activator activity"/>
    <property type="evidence" value="ECO:0007669"/>
    <property type="project" value="InterPro"/>
</dbReference>
<dbReference type="Gene3D" id="1.10.10.60">
    <property type="entry name" value="Homeodomain-like"/>
    <property type="match status" value="1"/>
</dbReference>
<keyword evidence="6" id="KW-0731">Sigma factor</keyword>
<evidence type="ECO:0000313" key="12">
    <source>
        <dbReference type="EMBL" id="ETK01860.1"/>
    </source>
</evidence>
<organism evidence="12 13">
    <name type="scientific">Tannerella sp. oral taxon BU063 isolate Cell 2</name>
    <dbReference type="NCBI Taxonomy" id="1411148"/>
    <lineage>
        <taxon>Bacteria</taxon>
        <taxon>Pseudomonadati</taxon>
        <taxon>Bacteroidota</taxon>
        <taxon>Bacteroidia</taxon>
        <taxon>Bacteroidales</taxon>
        <taxon>Tannerellaceae</taxon>
        <taxon>Tannerella</taxon>
    </lineage>
</organism>
<keyword evidence="7" id="KW-0238">DNA-binding</keyword>
<evidence type="ECO:0000256" key="8">
    <source>
        <dbReference type="ARBA" id="ARBA00023163"/>
    </source>
</evidence>
<protein>
    <submittedName>
        <fullName evidence="12">RNA polymerase sigma54 factor</fullName>
    </submittedName>
</protein>
<dbReference type="NCBIfam" id="TIGR02395">
    <property type="entry name" value="rpoN_sigma"/>
    <property type="match status" value="1"/>
</dbReference>
<dbReference type="GO" id="GO:0006352">
    <property type="term" value="P:DNA-templated transcription initiation"/>
    <property type="evidence" value="ECO:0007669"/>
    <property type="project" value="InterPro"/>
</dbReference>
<keyword evidence="5" id="KW-0805">Transcription regulation</keyword>
<feature type="domain" description="RNA polymerase sigma factor 54 DNA-binding" evidence="10">
    <location>
        <begin position="323"/>
        <end position="481"/>
    </location>
</feature>
<keyword evidence="8" id="KW-0804">Transcription</keyword>
<comment type="similarity">
    <text evidence="1">Belongs to the sigma-54 factor family.</text>
</comment>
<dbReference type="GO" id="GO:0016779">
    <property type="term" value="F:nucleotidyltransferase activity"/>
    <property type="evidence" value="ECO:0007669"/>
    <property type="project" value="UniProtKB-KW"/>
</dbReference>
<dbReference type="InterPro" id="IPR000394">
    <property type="entry name" value="RNA_pol_sigma_54"/>
</dbReference>
<feature type="domain" description="RNA polymerase sigma factor 54 core-binding" evidence="11">
    <location>
        <begin position="109"/>
        <end position="300"/>
    </location>
</feature>
<evidence type="ECO:0000256" key="9">
    <source>
        <dbReference type="SAM" id="MobiDB-lite"/>
    </source>
</evidence>
<dbReference type="PROSITE" id="PS00718">
    <property type="entry name" value="SIGMA54_2"/>
    <property type="match status" value="1"/>
</dbReference>
<evidence type="ECO:0000256" key="1">
    <source>
        <dbReference type="ARBA" id="ARBA00008798"/>
    </source>
</evidence>
<dbReference type="PROSITE" id="PS50044">
    <property type="entry name" value="SIGMA54_3"/>
    <property type="match status" value="1"/>
</dbReference>
<dbReference type="EMBL" id="AYUF01000429">
    <property type="protein sequence ID" value="ETK01860.1"/>
    <property type="molecule type" value="Genomic_DNA"/>
</dbReference>
<evidence type="ECO:0000256" key="5">
    <source>
        <dbReference type="ARBA" id="ARBA00023015"/>
    </source>
</evidence>
<evidence type="ECO:0000313" key="13">
    <source>
        <dbReference type="Proteomes" id="UP000018837"/>
    </source>
</evidence>
<comment type="caution">
    <text evidence="12">The sequence shown here is derived from an EMBL/GenBank/DDBJ whole genome shotgun (WGS) entry which is preliminary data.</text>
</comment>
<reference evidence="12 13" key="1">
    <citation type="submission" date="2013-11" db="EMBL/GenBank/DDBJ databases">
        <title>Single cell genomics of uncultured Tannerella BU063 (oral taxon 286).</title>
        <authorList>
            <person name="Beall C.J."/>
            <person name="Campbell A.G."/>
            <person name="Griffen A.L."/>
            <person name="Podar M."/>
            <person name="Leys E.J."/>
        </authorList>
    </citation>
    <scope>NUCLEOTIDE SEQUENCE [LARGE SCALE GENOMIC DNA]</scope>
    <source>
        <strain evidence="12">Cell 2</strain>
    </source>
</reference>
<evidence type="ECO:0000256" key="4">
    <source>
        <dbReference type="ARBA" id="ARBA00022695"/>
    </source>
</evidence>